<keyword evidence="5 6" id="KW-0687">Ribonucleoprotein</keyword>
<evidence type="ECO:0000256" key="2">
    <source>
        <dbReference type="ARBA" id="ARBA00022730"/>
    </source>
</evidence>
<reference evidence="8 9" key="1">
    <citation type="journal article" date="2016" name="Environ. Microbiol.">
        <title>Genomic resolution of a cold subsurface aquifer community provides metabolic insights for novel microbes adapted to high CO concentrations.</title>
        <authorList>
            <person name="Probst A.J."/>
            <person name="Castelle C.J."/>
            <person name="Singh A."/>
            <person name="Brown C.T."/>
            <person name="Anantharaman K."/>
            <person name="Sharon I."/>
            <person name="Hug L.A."/>
            <person name="Burstein D."/>
            <person name="Emerson J.B."/>
            <person name="Thomas B.C."/>
            <person name="Banfield J.F."/>
        </authorList>
    </citation>
    <scope>NUCLEOTIDE SEQUENCE [LARGE SCALE GENOMIC DNA]</scope>
    <source>
        <strain evidence="8">CG2_30_35_20</strain>
    </source>
</reference>
<organism evidence="8 9">
    <name type="scientific">Candidatus Shapirobacteria bacterium CG2_30_35_20</name>
    <dbReference type="NCBI Taxonomy" id="1805376"/>
    <lineage>
        <taxon>Bacteria</taxon>
        <taxon>Candidatus Shapironibacteriota</taxon>
    </lineage>
</organism>
<dbReference type="GO" id="GO:0019843">
    <property type="term" value="F:rRNA binding"/>
    <property type="evidence" value="ECO:0007669"/>
    <property type="project" value="UniProtKB-UniRule"/>
</dbReference>
<dbReference type="PANTHER" id="PTHR11205">
    <property type="entry name" value="RIBOSOMAL PROTEIN S7"/>
    <property type="match status" value="1"/>
</dbReference>
<dbReference type="PIRSF" id="PIRSF002122">
    <property type="entry name" value="RPS7p_RPS7a_RPS5e_RPS7o"/>
    <property type="match status" value="1"/>
</dbReference>
<dbReference type="EMBL" id="MNZO01000022">
    <property type="protein sequence ID" value="OIP87306.1"/>
    <property type="molecule type" value="Genomic_DNA"/>
</dbReference>
<comment type="caution">
    <text evidence="8">The sequence shown here is derived from an EMBL/GenBank/DDBJ whole genome shotgun (WGS) entry which is preliminary data.</text>
</comment>
<evidence type="ECO:0000259" key="7">
    <source>
        <dbReference type="Pfam" id="PF00177"/>
    </source>
</evidence>
<comment type="similarity">
    <text evidence="1 6">Belongs to the universal ribosomal protein uS7 family.</text>
</comment>
<dbReference type="CDD" id="cd14869">
    <property type="entry name" value="uS7_Bacteria"/>
    <property type="match status" value="1"/>
</dbReference>
<evidence type="ECO:0000256" key="6">
    <source>
        <dbReference type="HAMAP-Rule" id="MF_00480"/>
    </source>
</evidence>
<dbReference type="InterPro" id="IPR036823">
    <property type="entry name" value="Ribosomal_uS7_dom_sf"/>
</dbReference>
<name>A0A1J5HZQ8_9BACT</name>
<dbReference type="GO" id="GO:0006412">
    <property type="term" value="P:translation"/>
    <property type="evidence" value="ECO:0007669"/>
    <property type="project" value="UniProtKB-UniRule"/>
</dbReference>
<evidence type="ECO:0000256" key="4">
    <source>
        <dbReference type="ARBA" id="ARBA00022980"/>
    </source>
</evidence>
<sequence>MSRKGQITPRILEPDVLYHSEIVAKLINRSIKDGKKSAAQKQVYQALEILKKETKSEDIIVTLEQALDNIKPKVEVRPRRIGGAVYQVPTPVRSARQYSLAIRWLINSARAKANKQYHSFGLKLAAELQSALNNEGSSINKRAEVERMAEANKAFAHMRW</sequence>
<dbReference type="Proteomes" id="UP000182344">
    <property type="component" value="Unassembled WGS sequence"/>
</dbReference>
<keyword evidence="3 6" id="KW-0694">RNA-binding</keyword>
<keyword evidence="4 6" id="KW-0689">Ribosomal protein</keyword>
<dbReference type="Gene3D" id="1.10.455.10">
    <property type="entry name" value="Ribosomal protein S7 domain"/>
    <property type="match status" value="1"/>
</dbReference>
<dbReference type="GO" id="GO:0003735">
    <property type="term" value="F:structural constituent of ribosome"/>
    <property type="evidence" value="ECO:0007669"/>
    <property type="project" value="InterPro"/>
</dbReference>
<dbReference type="InterPro" id="IPR005717">
    <property type="entry name" value="Ribosomal_uS7_bac/org-type"/>
</dbReference>
<dbReference type="AlphaFoldDB" id="A0A1J5HZQ8"/>
<dbReference type="InterPro" id="IPR023798">
    <property type="entry name" value="Ribosomal_uS7_dom"/>
</dbReference>
<evidence type="ECO:0000256" key="1">
    <source>
        <dbReference type="ARBA" id="ARBA00007151"/>
    </source>
</evidence>
<comment type="function">
    <text evidence="6">One of the primary rRNA binding proteins, it binds directly to 16S rRNA where it nucleates assembly of the head domain of the 30S subunit. Is located at the subunit interface close to the decoding center, probably blocks exit of the E-site tRNA.</text>
</comment>
<protein>
    <recommendedName>
        <fullName evidence="6">Small ribosomal subunit protein uS7</fullName>
    </recommendedName>
</protein>
<dbReference type="HAMAP" id="MF_00480_B">
    <property type="entry name" value="Ribosomal_uS7_B"/>
    <property type="match status" value="1"/>
</dbReference>
<dbReference type="SUPFAM" id="SSF47973">
    <property type="entry name" value="Ribosomal protein S7"/>
    <property type="match status" value="1"/>
</dbReference>
<feature type="domain" description="Small ribosomal subunit protein uS7" evidence="7">
    <location>
        <begin position="3"/>
        <end position="153"/>
    </location>
</feature>
<comment type="subunit">
    <text evidence="6">Part of the 30S ribosomal subunit. Contacts proteins S9 and S11.</text>
</comment>
<dbReference type="GO" id="GO:0000049">
    <property type="term" value="F:tRNA binding"/>
    <property type="evidence" value="ECO:0007669"/>
    <property type="project" value="UniProtKB-UniRule"/>
</dbReference>
<keyword evidence="2 6" id="KW-0699">rRNA-binding</keyword>
<gene>
    <name evidence="6" type="primary">rpsG</name>
    <name evidence="8" type="ORF">AUK05_01600</name>
</gene>
<dbReference type="InterPro" id="IPR000235">
    <property type="entry name" value="Ribosomal_uS7"/>
</dbReference>
<evidence type="ECO:0000256" key="5">
    <source>
        <dbReference type="ARBA" id="ARBA00023274"/>
    </source>
</evidence>
<evidence type="ECO:0000313" key="9">
    <source>
        <dbReference type="Proteomes" id="UP000182344"/>
    </source>
</evidence>
<dbReference type="STRING" id="1805376.AUK05_01600"/>
<proteinExistence type="inferred from homology"/>
<dbReference type="GO" id="GO:0015935">
    <property type="term" value="C:small ribosomal subunit"/>
    <property type="evidence" value="ECO:0007669"/>
    <property type="project" value="InterPro"/>
</dbReference>
<dbReference type="NCBIfam" id="TIGR01029">
    <property type="entry name" value="rpsG_bact"/>
    <property type="match status" value="1"/>
</dbReference>
<evidence type="ECO:0000256" key="3">
    <source>
        <dbReference type="ARBA" id="ARBA00022884"/>
    </source>
</evidence>
<keyword evidence="6" id="KW-0820">tRNA-binding</keyword>
<evidence type="ECO:0000313" key="8">
    <source>
        <dbReference type="EMBL" id="OIP87306.1"/>
    </source>
</evidence>
<accession>A0A1J5HZQ8</accession>
<dbReference type="Pfam" id="PF00177">
    <property type="entry name" value="Ribosomal_S7"/>
    <property type="match status" value="1"/>
</dbReference>